<keyword evidence="4 7" id="KW-0812">Transmembrane</keyword>
<dbReference type="AlphaFoldDB" id="A0A914C1T2"/>
<evidence type="ECO:0000256" key="1">
    <source>
        <dbReference type="ARBA" id="ARBA00004141"/>
    </source>
</evidence>
<dbReference type="SUPFAM" id="SSF52540">
    <property type="entry name" value="P-loop containing nucleoside triphosphate hydrolases"/>
    <property type="match status" value="1"/>
</dbReference>
<dbReference type="GO" id="GO:0005524">
    <property type="term" value="F:ATP binding"/>
    <property type="evidence" value="ECO:0007669"/>
    <property type="project" value="InterPro"/>
</dbReference>
<keyword evidence="9" id="KW-1185">Reference proteome</keyword>
<feature type="transmembrane region" description="Helical" evidence="7">
    <location>
        <begin position="333"/>
        <end position="356"/>
    </location>
</feature>
<feature type="domain" description="ABC transporter" evidence="8">
    <location>
        <begin position="9"/>
        <end position="139"/>
    </location>
</feature>
<evidence type="ECO:0000256" key="2">
    <source>
        <dbReference type="ARBA" id="ARBA00005814"/>
    </source>
</evidence>
<sequence length="514" mass="58482">MSVFEFHMEKFMGVLGCGKTTLLNILSHRIEGRIGGDILLNGQPLNKKRFNDLCEFVDMEVRLMPHLTIQELLIYHARLSLNCKQEAIGHRTAALMQQFDLVTLKHEKVGQLHESALRRLILVLHLVRDPVLIVIDEPVRDLDSLSAYQFMTSLQNHVRKHARMAIVSMRCPRSDIYQLLNQITLLFYGEVMYSGTTKQMPHYFSQLGYRCPIHENPAVYYLSLATVDRETPESYAESRTNAMKLVDHFRKNLENCEFPVSNTTNEAPILSCYFGAPTNTRRLGTLINRNGFLLFNSMAFFLSHLMLPFVILFVAIFGVNFTSTGLHIPQSAAGMIFLLIFMTGLIAVTSTCISFMELSPTMFWEVAQGLYNASYMLLAYLLISSIFDIVSILMSSAAFIWLTTFDLQLDIVLKLALVLFCTHMFYKLITLSIFVFIGDSYHVAIVGTLLCCISATVCSSFIKSYSSFLSINLYYPTYLSIERYANVILLAELMNFADGIMEANTFIQISYHHL</sequence>
<dbReference type="PANTHER" id="PTHR48041:SF113">
    <property type="entry name" value="ATP-BINDING CASSETTE SUB-FAMILY G MEMBER 5"/>
    <property type="match status" value="1"/>
</dbReference>
<evidence type="ECO:0000256" key="3">
    <source>
        <dbReference type="ARBA" id="ARBA00022448"/>
    </source>
</evidence>
<evidence type="ECO:0000256" key="6">
    <source>
        <dbReference type="ARBA" id="ARBA00023136"/>
    </source>
</evidence>
<evidence type="ECO:0000256" key="7">
    <source>
        <dbReference type="SAM" id="Phobius"/>
    </source>
</evidence>
<keyword evidence="5 7" id="KW-1133">Transmembrane helix</keyword>
<dbReference type="WBParaSite" id="ACRNAN_Path_1537.g5996.t1">
    <property type="protein sequence ID" value="ACRNAN_Path_1537.g5996.t1"/>
    <property type="gene ID" value="ACRNAN_Path_1537.g5996"/>
</dbReference>
<dbReference type="GO" id="GO:0016887">
    <property type="term" value="F:ATP hydrolysis activity"/>
    <property type="evidence" value="ECO:0007669"/>
    <property type="project" value="InterPro"/>
</dbReference>
<keyword evidence="6 7" id="KW-0472">Membrane</keyword>
<organism evidence="9 10">
    <name type="scientific">Acrobeloides nanus</name>
    <dbReference type="NCBI Taxonomy" id="290746"/>
    <lineage>
        <taxon>Eukaryota</taxon>
        <taxon>Metazoa</taxon>
        <taxon>Ecdysozoa</taxon>
        <taxon>Nematoda</taxon>
        <taxon>Chromadorea</taxon>
        <taxon>Rhabditida</taxon>
        <taxon>Tylenchina</taxon>
        <taxon>Cephalobomorpha</taxon>
        <taxon>Cephaloboidea</taxon>
        <taxon>Cephalobidae</taxon>
        <taxon>Acrobeloides</taxon>
    </lineage>
</organism>
<keyword evidence="3" id="KW-0813">Transport</keyword>
<evidence type="ECO:0000259" key="8">
    <source>
        <dbReference type="Pfam" id="PF00005"/>
    </source>
</evidence>
<reference evidence="10" key="1">
    <citation type="submission" date="2022-11" db="UniProtKB">
        <authorList>
            <consortium name="WormBaseParasite"/>
        </authorList>
    </citation>
    <scope>IDENTIFICATION</scope>
</reference>
<evidence type="ECO:0000256" key="5">
    <source>
        <dbReference type="ARBA" id="ARBA00022989"/>
    </source>
</evidence>
<dbReference type="Pfam" id="PF00005">
    <property type="entry name" value="ABC_tran"/>
    <property type="match status" value="1"/>
</dbReference>
<dbReference type="InterPro" id="IPR050352">
    <property type="entry name" value="ABCG_transporters"/>
</dbReference>
<dbReference type="Proteomes" id="UP000887540">
    <property type="component" value="Unplaced"/>
</dbReference>
<feature type="transmembrane region" description="Helical" evidence="7">
    <location>
        <begin position="376"/>
        <end position="403"/>
    </location>
</feature>
<feature type="transmembrane region" description="Helical" evidence="7">
    <location>
        <begin position="298"/>
        <end position="321"/>
    </location>
</feature>
<proteinExistence type="inferred from homology"/>
<evidence type="ECO:0000313" key="9">
    <source>
        <dbReference type="Proteomes" id="UP000887540"/>
    </source>
</evidence>
<dbReference type="PANTHER" id="PTHR48041">
    <property type="entry name" value="ABC TRANSPORTER G FAMILY MEMBER 28"/>
    <property type="match status" value="1"/>
</dbReference>
<accession>A0A914C1T2</accession>
<dbReference type="GO" id="GO:0042626">
    <property type="term" value="F:ATPase-coupled transmembrane transporter activity"/>
    <property type="evidence" value="ECO:0007669"/>
    <property type="project" value="TreeGrafter"/>
</dbReference>
<feature type="transmembrane region" description="Helical" evidence="7">
    <location>
        <begin position="415"/>
        <end position="437"/>
    </location>
</feature>
<evidence type="ECO:0000313" key="10">
    <source>
        <dbReference type="WBParaSite" id="ACRNAN_Path_1537.g5996.t1"/>
    </source>
</evidence>
<comment type="subcellular location">
    <subcellularLocation>
        <location evidence="1">Membrane</location>
        <topology evidence="1">Multi-pass membrane protein</topology>
    </subcellularLocation>
</comment>
<name>A0A914C1T2_9BILA</name>
<dbReference type="InterPro" id="IPR003439">
    <property type="entry name" value="ABC_transporter-like_ATP-bd"/>
</dbReference>
<evidence type="ECO:0000256" key="4">
    <source>
        <dbReference type="ARBA" id="ARBA00022692"/>
    </source>
</evidence>
<feature type="transmembrane region" description="Helical" evidence="7">
    <location>
        <begin position="443"/>
        <end position="462"/>
    </location>
</feature>
<protein>
    <submittedName>
        <fullName evidence="10">ABC transporter domain-containing protein</fullName>
    </submittedName>
</protein>
<dbReference type="InterPro" id="IPR027417">
    <property type="entry name" value="P-loop_NTPase"/>
</dbReference>
<dbReference type="GO" id="GO:0043190">
    <property type="term" value="C:ATP-binding cassette (ABC) transporter complex"/>
    <property type="evidence" value="ECO:0007669"/>
    <property type="project" value="TreeGrafter"/>
</dbReference>
<dbReference type="Gene3D" id="3.40.50.300">
    <property type="entry name" value="P-loop containing nucleotide triphosphate hydrolases"/>
    <property type="match status" value="1"/>
</dbReference>
<comment type="similarity">
    <text evidence="2">Belongs to the ABC transporter superfamily. ABCG family. Eye pigment precursor importer (TC 3.A.1.204) subfamily.</text>
</comment>